<dbReference type="EMBL" id="BMFN01000001">
    <property type="protein sequence ID" value="GGF48910.1"/>
    <property type="molecule type" value="Genomic_DNA"/>
</dbReference>
<sequence>MKASLLSLLVLSGLWWSGTAAAQSTLANGTFEAWVTASNVEAPTQWITSDEIGAAILPLAINGVSKSTEAHAGQFAARLMFKSLSIPLVGTIPVPAVLLLGTETPLINPNNLPRTQEDILRLRPGGIPFTARPTSMQFWFKYTGASTETGQVGLVLSKSGQIIGQTSIQLTGGVPDYRQINLPITYTATTAPDTLRIFFVAGTGATPSPTAALFVDDVTLPLTVTANRNPQLDAALVVYPNPSSNGDFSLASLQKPGVATAPFTISDAAGRIVQRQGAAPISAANGRLISLRGQPAGVYLLRLSTPEGTLTRKLLIQ</sequence>
<dbReference type="Proteomes" id="UP000605392">
    <property type="component" value="Unassembled WGS sequence"/>
</dbReference>
<organism evidence="1 2">
    <name type="scientific">Hymenobacter qilianensis</name>
    <dbReference type="NCBI Taxonomy" id="1385715"/>
    <lineage>
        <taxon>Bacteria</taxon>
        <taxon>Pseudomonadati</taxon>
        <taxon>Bacteroidota</taxon>
        <taxon>Cytophagia</taxon>
        <taxon>Cytophagales</taxon>
        <taxon>Hymenobacteraceae</taxon>
        <taxon>Hymenobacter</taxon>
    </lineage>
</organism>
<reference evidence="1 2" key="1">
    <citation type="journal article" date="2019" name="Int. J. Syst. Evol. Microbiol.">
        <title>The Global Catalogue of Microorganisms (GCM) 10K type strain sequencing project: providing services to taxonomists for standard genome sequencing and annotation.</title>
        <authorList>
            <consortium name="The Broad Institute Genomics Platform"/>
            <consortium name="The Broad Institute Genome Sequencing Center for Infectious Disease"/>
            <person name="Wu L."/>
            <person name="Ma J."/>
        </authorList>
    </citation>
    <scope>NUCLEOTIDE SEQUENCE [LARGE SCALE GENOMIC DNA]</scope>
    <source>
        <strain evidence="1 2">CGMCC 1.12720</strain>
    </source>
</reference>
<gene>
    <name evidence="1" type="ORF">GCM10011375_00490</name>
</gene>
<accession>A0ACB5PL31</accession>
<comment type="caution">
    <text evidence="1">The sequence shown here is derived from an EMBL/GenBank/DDBJ whole genome shotgun (WGS) entry which is preliminary data.</text>
</comment>
<evidence type="ECO:0000313" key="2">
    <source>
        <dbReference type="Proteomes" id="UP000605392"/>
    </source>
</evidence>
<protein>
    <submittedName>
        <fullName evidence="1">Uncharacterized protein</fullName>
    </submittedName>
</protein>
<proteinExistence type="predicted"/>
<evidence type="ECO:0000313" key="1">
    <source>
        <dbReference type="EMBL" id="GGF48910.1"/>
    </source>
</evidence>
<name>A0ACB5PL31_9BACT</name>
<keyword evidence="2" id="KW-1185">Reference proteome</keyword>